<proteinExistence type="predicted"/>
<reference evidence="1 2" key="1">
    <citation type="submission" date="2019-12" db="EMBL/GenBank/DDBJ databases">
        <title>Full genome sequence of a Bacillus safensis strain isolated from commercially available natto in Indonesia.</title>
        <authorList>
            <person name="Yoshida M."/>
            <person name="Uomi M."/>
            <person name="Waturangi D."/>
            <person name="Ekaputri J.J."/>
            <person name="Setiamarga D.H.E."/>
        </authorList>
    </citation>
    <scope>NUCLEOTIDE SEQUENCE [LARGE SCALE GENOMIC DNA]</scope>
    <source>
        <strain evidence="1 2">IDN1</strain>
    </source>
</reference>
<protein>
    <submittedName>
        <fullName evidence="1">Uncharacterized protein</fullName>
    </submittedName>
</protein>
<name>A0A5S9M107_BACIA</name>
<dbReference type="Proteomes" id="UP000464658">
    <property type="component" value="Chromosome"/>
</dbReference>
<organism evidence="1 2">
    <name type="scientific">Bacillus safensis</name>
    <dbReference type="NCBI Taxonomy" id="561879"/>
    <lineage>
        <taxon>Bacteria</taxon>
        <taxon>Bacillati</taxon>
        <taxon>Bacillota</taxon>
        <taxon>Bacilli</taxon>
        <taxon>Bacillales</taxon>
        <taxon>Bacillaceae</taxon>
        <taxon>Bacillus</taxon>
    </lineage>
</organism>
<accession>A0A5S9M107</accession>
<evidence type="ECO:0000313" key="1">
    <source>
        <dbReference type="EMBL" id="BBP86435.1"/>
    </source>
</evidence>
<evidence type="ECO:0000313" key="2">
    <source>
        <dbReference type="Proteomes" id="UP000464658"/>
    </source>
</evidence>
<dbReference type="AlphaFoldDB" id="A0A5S9M107"/>
<gene>
    <name evidence="1" type="ORF">BsIDN1_00530</name>
</gene>
<sequence length="62" mass="6904">MSHAALLTDSEPVAAASHAFVLKFKFEIHCKMVAEDKKSGVRTNLEQLLESMLKKSGISWRS</sequence>
<dbReference type="EMBL" id="AP021906">
    <property type="protein sequence ID" value="BBP86435.1"/>
    <property type="molecule type" value="Genomic_DNA"/>
</dbReference>